<comment type="caution">
    <text evidence="1">The sequence shown here is derived from an EMBL/GenBank/DDBJ whole genome shotgun (WGS) entry which is preliminary data.</text>
</comment>
<name>A0A084Y243_9PROT</name>
<dbReference type="EMBL" id="JDSS02000019">
    <property type="protein sequence ID" value="KFB68787.1"/>
    <property type="molecule type" value="Genomic_DNA"/>
</dbReference>
<evidence type="ECO:0000313" key="1">
    <source>
        <dbReference type="EMBL" id="KFB68787.1"/>
    </source>
</evidence>
<gene>
    <name evidence="1" type="ORF">CAPSK01_001642</name>
</gene>
<protein>
    <submittedName>
        <fullName evidence="1">Uncharacterized protein</fullName>
    </submittedName>
</protein>
<sequence length="90" mass="9832">MARLQVGVGRRQAGFVQRLAGEKRAPLHFAVGFGRFGVRIDPLAAQRLDQIPDRTRGVPGARRGEQKDLAPAVGVGCRESAQFVRKPEAR</sequence>
<evidence type="ECO:0000313" key="2">
    <source>
        <dbReference type="Proteomes" id="UP000019812"/>
    </source>
</evidence>
<dbReference type="AlphaFoldDB" id="A0A084Y243"/>
<accession>A0A084Y243</accession>
<organism evidence="1 2">
    <name type="scientific">Candidatus Accumulibacter vicinus</name>
    <dbReference type="NCBI Taxonomy" id="2954382"/>
    <lineage>
        <taxon>Bacteria</taxon>
        <taxon>Pseudomonadati</taxon>
        <taxon>Pseudomonadota</taxon>
        <taxon>Betaproteobacteria</taxon>
        <taxon>Candidatus Accumulibacter</taxon>
    </lineage>
</organism>
<proteinExistence type="predicted"/>
<dbReference type="Proteomes" id="UP000019812">
    <property type="component" value="Unassembled WGS sequence"/>
</dbReference>
<reference evidence="1 2" key="1">
    <citation type="submission" date="2014-07" db="EMBL/GenBank/DDBJ databases">
        <title>Expanding our view of genomic diversity in Candidatus Accumulibacter clades.</title>
        <authorList>
            <person name="Skennerton C.T."/>
            <person name="Barr J.J."/>
            <person name="Slater F.R."/>
            <person name="Bond P.L."/>
            <person name="Tyson G.W."/>
        </authorList>
    </citation>
    <scope>NUCLEOTIDE SEQUENCE [LARGE SCALE GENOMIC DNA]</scope>
    <source>
        <strain evidence="2">SK-01</strain>
    </source>
</reference>